<dbReference type="PANTHER" id="PTHR33932:SF4">
    <property type="entry name" value="NA(+)_H(+) ANTIPORTER SUBUNIT B"/>
    <property type="match status" value="1"/>
</dbReference>
<dbReference type="InterPro" id="IPR046806">
    <property type="entry name" value="MrpA_C/MbhE"/>
</dbReference>
<feature type="transmembrane region" description="Helical" evidence="6">
    <location>
        <begin position="134"/>
        <end position="151"/>
    </location>
</feature>
<proteinExistence type="predicted"/>
<evidence type="ECO:0000256" key="5">
    <source>
        <dbReference type="ARBA" id="ARBA00023136"/>
    </source>
</evidence>
<sequence>MSLKRTVPMTTISGFGVSAVFVLTILNILIQNMPLDIFRAGDELLKLNATDGVANAVTTVVVYFRGFDTLGEIAVLFIASLGIGLMLHSSNFRDISKEDSNFMLKVGGRLLSPIIFIFGMYIMIYGHLSVGGGFQGGVIIASGVLLLLISSNGFNISHKFVEIFETLAGVSYVIIGLIGLVILDSFLGNFLPHDISQMGLLLSGGIIPIIYIIVGIKVGSEMSVIVDNMLKRDIDD</sequence>
<evidence type="ECO:0000256" key="3">
    <source>
        <dbReference type="ARBA" id="ARBA00022692"/>
    </source>
</evidence>
<evidence type="ECO:0000313" key="9">
    <source>
        <dbReference type="EMBL" id="SFV55751.1"/>
    </source>
</evidence>
<name>A0A1W1BQI7_9ZZZZ</name>
<feature type="domain" description="MrpA C-terminal/MbhE" evidence="8">
    <location>
        <begin position="48"/>
        <end position="87"/>
    </location>
</feature>
<feature type="domain" description="Na+/H+ antiporter MnhB subunit-related protein" evidence="7">
    <location>
        <begin position="103"/>
        <end position="222"/>
    </location>
</feature>
<dbReference type="AlphaFoldDB" id="A0A1W1BQI7"/>
<organism evidence="9">
    <name type="scientific">hydrothermal vent metagenome</name>
    <dbReference type="NCBI Taxonomy" id="652676"/>
    <lineage>
        <taxon>unclassified sequences</taxon>
        <taxon>metagenomes</taxon>
        <taxon>ecological metagenomes</taxon>
    </lineage>
</organism>
<comment type="subcellular location">
    <subcellularLocation>
        <location evidence="1">Cell membrane</location>
        <topology evidence="1">Multi-pass membrane protein</topology>
    </subcellularLocation>
</comment>
<evidence type="ECO:0000259" key="8">
    <source>
        <dbReference type="Pfam" id="PF20501"/>
    </source>
</evidence>
<feature type="transmembrane region" description="Helical" evidence="6">
    <location>
        <begin position="163"/>
        <end position="183"/>
    </location>
</feature>
<keyword evidence="5 6" id="KW-0472">Membrane</keyword>
<keyword evidence="3 6" id="KW-0812">Transmembrane</keyword>
<evidence type="ECO:0000256" key="1">
    <source>
        <dbReference type="ARBA" id="ARBA00004651"/>
    </source>
</evidence>
<keyword evidence="4 6" id="KW-1133">Transmembrane helix</keyword>
<accession>A0A1W1BQI7</accession>
<gene>
    <name evidence="9" type="ORF">MNB_SV-9-153</name>
</gene>
<dbReference type="Pfam" id="PF20501">
    <property type="entry name" value="MbhE"/>
    <property type="match status" value="1"/>
</dbReference>
<feature type="transmembrane region" description="Helical" evidence="6">
    <location>
        <begin position="195"/>
        <end position="214"/>
    </location>
</feature>
<keyword evidence="2" id="KW-1003">Cell membrane</keyword>
<dbReference type="Pfam" id="PF04039">
    <property type="entry name" value="MnhB"/>
    <property type="match status" value="1"/>
</dbReference>
<dbReference type="InterPro" id="IPR050622">
    <property type="entry name" value="CPA3_antiporter_subunitB"/>
</dbReference>
<evidence type="ECO:0000256" key="6">
    <source>
        <dbReference type="SAM" id="Phobius"/>
    </source>
</evidence>
<evidence type="ECO:0000256" key="4">
    <source>
        <dbReference type="ARBA" id="ARBA00022989"/>
    </source>
</evidence>
<feature type="transmembrane region" description="Helical" evidence="6">
    <location>
        <begin position="12"/>
        <end position="30"/>
    </location>
</feature>
<dbReference type="InterPro" id="IPR007182">
    <property type="entry name" value="MnhB"/>
</dbReference>
<dbReference type="EMBL" id="FPHG01000029">
    <property type="protein sequence ID" value="SFV55751.1"/>
    <property type="molecule type" value="Genomic_DNA"/>
</dbReference>
<evidence type="ECO:0000259" key="7">
    <source>
        <dbReference type="Pfam" id="PF04039"/>
    </source>
</evidence>
<dbReference type="GO" id="GO:0005886">
    <property type="term" value="C:plasma membrane"/>
    <property type="evidence" value="ECO:0007669"/>
    <property type="project" value="UniProtKB-SubCell"/>
</dbReference>
<feature type="transmembrane region" description="Helical" evidence="6">
    <location>
        <begin position="70"/>
        <end position="89"/>
    </location>
</feature>
<protein>
    <submittedName>
        <fullName evidence="9">Putative Na(+) H(+) antiporter subunit B</fullName>
    </submittedName>
</protein>
<feature type="transmembrane region" description="Helical" evidence="6">
    <location>
        <begin position="110"/>
        <end position="128"/>
    </location>
</feature>
<reference evidence="9" key="1">
    <citation type="submission" date="2016-10" db="EMBL/GenBank/DDBJ databases">
        <authorList>
            <person name="de Groot N.N."/>
        </authorList>
    </citation>
    <scope>NUCLEOTIDE SEQUENCE</scope>
</reference>
<evidence type="ECO:0000256" key="2">
    <source>
        <dbReference type="ARBA" id="ARBA00022475"/>
    </source>
</evidence>
<dbReference type="PANTHER" id="PTHR33932">
    <property type="entry name" value="NA(+)/H(+) ANTIPORTER SUBUNIT B"/>
    <property type="match status" value="1"/>
</dbReference>